<proteinExistence type="predicted"/>
<gene>
    <name evidence="2" type="ORF">DI632_09600</name>
</gene>
<organism evidence="2 3">
    <name type="scientific">Sphingomonas hengshuiensis</name>
    <dbReference type="NCBI Taxonomy" id="1609977"/>
    <lineage>
        <taxon>Bacteria</taxon>
        <taxon>Pseudomonadati</taxon>
        <taxon>Pseudomonadota</taxon>
        <taxon>Alphaproteobacteria</taxon>
        <taxon>Sphingomonadales</taxon>
        <taxon>Sphingomonadaceae</taxon>
        <taxon>Sphingomonas</taxon>
    </lineage>
</organism>
<accession>A0A2W4ZB64</accession>
<keyword evidence="1" id="KW-0472">Membrane</keyword>
<reference evidence="2 3" key="1">
    <citation type="submission" date="2017-08" db="EMBL/GenBank/DDBJ databases">
        <title>Infants hospitalized years apart are colonized by the same room-sourced microbial strains.</title>
        <authorList>
            <person name="Brooks B."/>
            <person name="Olm M.R."/>
            <person name="Firek B.A."/>
            <person name="Baker R."/>
            <person name="Thomas B.C."/>
            <person name="Morowitz M.J."/>
            <person name="Banfield J.F."/>
        </authorList>
    </citation>
    <scope>NUCLEOTIDE SEQUENCE [LARGE SCALE GENOMIC DNA]</scope>
    <source>
        <strain evidence="2">S2_018_000_R3_110</strain>
    </source>
</reference>
<dbReference type="Proteomes" id="UP000248614">
    <property type="component" value="Unassembled WGS sequence"/>
</dbReference>
<sequence>MRDTWYRDPRLGLAAGVVAALVVGIAAASAGQPAWRALLLALAGFALVAWGWFAIQGIGWLWQRPDRGEVLRALTLQRSQHSFNHAAWARFDRDAAMLRMLLAERALLPIEAELVRHAMAVERFDAVAATLPDFSQAAAHWYDIASQGHAGLPPATPVPTGAALDEAAQQLPAVPLSEDDRRAALHYLAVRKRLAADRAAVERERTAALRKLAAPPPAPPAE</sequence>
<dbReference type="EMBL" id="QFNF01000023">
    <property type="protein sequence ID" value="PZO77179.1"/>
    <property type="molecule type" value="Genomic_DNA"/>
</dbReference>
<keyword evidence="1" id="KW-1133">Transmembrane helix</keyword>
<evidence type="ECO:0000313" key="2">
    <source>
        <dbReference type="EMBL" id="PZO77179.1"/>
    </source>
</evidence>
<evidence type="ECO:0000256" key="1">
    <source>
        <dbReference type="SAM" id="Phobius"/>
    </source>
</evidence>
<dbReference type="AlphaFoldDB" id="A0A2W4ZB64"/>
<feature type="transmembrane region" description="Helical" evidence="1">
    <location>
        <begin position="40"/>
        <end position="62"/>
    </location>
</feature>
<protein>
    <submittedName>
        <fullName evidence="2">Uncharacterized protein</fullName>
    </submittedName>
</protein>
<name>A0A2W4ZB64_9SPHN</name>
<comment type="caution">
    <text evidence="2">The sequence shown here is derived from an EMBL/GenBank/DDBJ whole genome shotgun (WGS) entry which is preliminary data.</text>
</comment>
<keyword evidence="1" id="KW-0812">Transmembrane</keyword>
<evidence type="ECO:0000313" key="3">
    <source>
        <dbReference type="Proteomes" id="UP000248614"/>
    </source>
</evidence>